<accession>X1LH09</accession>
<protein>
    <recommendedName>
        <fullName evidence="2">Non-canonical purine NTP pyrophosphatase</fullName>
    </recommendedName>
</protein>
<dbReference type="AlphaFoldDB" id="X1LH09"/>
<dbReference type="SUPFAM" id="SSF52972">
    <property type="entry name" value="ITPase-like"/>
    <property type="match status" value="1"/>
</dbReference>
<sequence>MDLVLATKNLDKIKEIKDALKKLKLRILTLKDFPDFPCVEEPWAYLTYSF</sequence>
<gene>
    <name evidence="1" type="ORF">S06H3_36469</name>
</gene>
<organism evidence="1">
    <name type="scientific">marine sediment metagenome</name>
    <dbReference type="NCBI Taxonomy" id="412755"/>
    <lineage>
        <taxon>unclassified sequences</taxon>
        <taxon>metagenomes</taxon>
        <taxon>ecological metagenomes</taxon>
    </lineage>
</organism>
<dbReference type="Gene3D" id="3.90.950.10">
    <property type="match status" value="1"/>
</dbReference>
<reference evidence="1" key="1">
    <citation type="journal article" date="2014" name="Front. Microbiol.">
        <title>High frequency of phylogenetically diverse reductive dehalogenase-homologous genes in deep subseafloor sedimentary metagenomes.</title>
        <authorList>
            <person name="Kawai M."/>
            <person name="Futagami T."/>
            <person name="Toyoda A."/>
            <person name="Takaki Y."/>
            <person name="Nishi S."/>
            <person name="Hori S."/>
            <person name="Arai W."/>
            <person name="Tsubouchi T."/>
            <person name="Morono Y."/>
            <person name="Uchiyama I."/>
            <person name="Ito T."/>
            <person name="Fujiyama A."/>
            <person name="Inagaki F."/>
            <person name="Takami H."/>
        </authorList>
    </citation>
    <scope>NUCLEOTIDE SEQUENCE</scope>
    <source>
        <strain evidence="1">Expedition CK06-06</strain>
    </source>
</reference>
<evidence type="ECO:0008006" key="2">
    <source>
        <dbReference type="Google" id="ProtNLM"/>
    </source>
</evidence>
<dbReference type="InterPro" id="IPR029001">
    <property type="entry name" value="ITPase-like_fam"/>
</dbReference>
<evidence type="ECO:0000313" key="1">
    <source>
        <dbReference type="EMBL" id="GAI18403.1"/>
    </source>
</evidence>
<dbReference type="EMBL" id="BARV01022095">
    <property type="protein sequence ID" value="GAI18403.1"/>
    <property type="molecule type" value="Genomic_DNA"/>
</dbReference>
<comment type="caution">
    <text evidence="1">The sequence shown here is derived from an EMBL/GenBank/DDBJ whole genome shotgun (WGS) entry which is preliminary data.</text>
</comment>
<name>X1LH09_9ZZZZ</name>
<proteinExistence type="predicted"/>